<dbReference type="PANTHER" id="PTHR12274">
    <property type="entry name" value="GRANULIN"/>
    <property type="match status" value="1"/>
</dbReference>
<dbReference type="InterPro" id="IPR037277">
    <property type="entry name" value="Granulin_sf"/>
</dbReference>
<protein>
    <submittedName>
        <fullName evidence="1">Uncharacterized protein</fullName>
    </submittedName>
</protein>
<evidence type="ECO:0000313" key="2">
    <source>
        <dbReference type="Proteomes" id="UP000286415"/>
    </source>
</evidence>
<gene>
    <name evidence="1" type="ORF">CSKR_107675</name>
</gene>
<dbReference type="PROSITE" id="PS00799">
    <property type="entry name" value="GRANULINS"/>
    <property type="match status" value="1"/>
</dbReference>
<sequence length="103" mass="11136">MMTYLQVFTVISLVATTFSMDTLQSLRSPYCPDPAYRCPAGQTCCYALHGYGCCPMDSATCCSDHVHCCPHGTACTAYGLCVRGKHASLSRATQIMLNARKVA</sequence>
<dbReference type="Gene3D" id="2.10.25.160">
    <property type="entry name" value="Granulin"/>
    <property type="match status" value="1"/>
</dbReference>
<dbReference type="EMBL" id="NIRI02000077">
    <property type="protein sequence ID" value="KAG5441420.1"/>
    <property type="molecule type" value="Genomic_DNA"/>
</dbReference>
<dbReference type="STRING" id="79923.G7Y9L4"/>
<comment type="caution">
    <text evidence="1">The sequence shown here is derived from an EMBL/GenBank/DDBJ whole genome shotgun (WGS) entry which is preliminary data.</text>
</comment>
<keyword evidence="2" id="KW-1185">Reference proteome</keyword>
<evidence type="ECO:0000313" key="1">
    <source>
        <dbReference type="EMBL" id="KAG5441420.1"/>
    </source>
</evidence>
<accession>A0A8T1LX21</accession>
<dbReference type="InterPro" id="IPR000118">
    <property type="entry name" value="Granulin"/>
</dbReference>
<proteinExistence type="predicted"/>
<dbReference type="PANTHER" id="PTHR12274:SF3">
    <property type="entry name" value="PROGRANULIN"/>
    <property type="match status" value="1"/>
</dbReference>
<name>A0A8T1LX21_CLOSI</name>
<dbReference type="SMART" id="SM00277">
    <property type="entry name" value="GRAN"/>
    <property type="match status" value="1"/>
</dbReference>
<reference evidence="1 2" key="1">
    <citation type="journal article" date="2018" name="Biotechnol. Adv.">
        <title>Improved genomic resources and new bioinformatic workflow for the carcinogenic parasite Clonorchis sinensis: Biotechnological implications.</title>
        <authorList>
            <person name="Wang D."/>
            <person name="Korhonen P.K."/>
            <person name="Gasser R.B."/>
            <person name="Young N.D."/>
        </authorList>
    </citation>
    <scope>NUCLEOTIDE SEQUENCE [LARGE SCALE GENOMIC DNA]</scope>
    <source>
        <strain evidence="1">Cs-k2</strain>
    </source>
</reference>
<reference evidence="1 2" key="2">
    <citation type="journal article" date="2021" name="Genomics">
        <title>High-quality reference genome for Clonorchis sinensis.</title>
        <authorList>
            <person name="Young N.D."/>
            <person name="Stroehlein A.J."/>
            <person name="Kinkar L."/>
            <person name="Wang T."/>
            <person name="Sohn W.M."/>
            <person name="Chang B.C.H."/>
            <person name="Kaur P."/>
            <person name="Weisz D."/>
            <person name="Dudchenko O."/>
            <person name="Aiden E.L."/>
            <person name="Korhonen P.K."/>
            <person name="Gasser R.B."/>
        </authorList>
    </citation>
    <scope>NUCLEOTIDE SEQUENCE [LARGE SCALE GENOMIC DNA]</scope>
    <source>
        <strain evidence="1">Cs-k2</strain>
    </source>
</reference>
<dbReference type="OrthoDB" id="5854875at2759"/>
<organism evidence="1 2">
    <name type="scientific">Clonorchis sinensis</name>
    <name type="common">Chinese liver fluke</name>
    <dbReference type="NCBI Taxonomy" id="79923"/>
    <lineage>
        <taxon>Eukaryota</taxon>
        <taxon>Metazoa</taxon>
        <taxon>Spiralia</taxon>
        <taxon>Lophotrochozoa</taxon>
        <taxon>Platyhelminthes</taxon>
        <taxon>Trematoda</taxon>
        <taxon>Digenea</taxon>
        <taxon>Opisthorchiida</taxon>
        <taxon>Opisthorchiata</taxon>
        <taxon>Opisthorchiidae</taxon>
        <taxon>Clonorchis</taxon>
    </lineage>
</organism>
<dbReference type="GO" id="GO:0005576">
    <property type="term" value="C:extracellular region"/>
    <property type="evidence" value="ECO:0007669"/>
    <property type="project" value="UniProtKB-SubCell"/>
</dbReference>
<dbReference type="InterPro" id="IPR039036">
    <property type="entry name" value="Granulin_fam"/>
</dbReference>
<dbReference type="Pfam" id="PF00396">
    <property type="entry name" value="Granulin"/>
    <property type="match status" value="1"/>
</dbReference>
<dbReference type="Proteomes" id="UP000286415">
    <property type="component" value="Unassembled WGS sequence"/>
</dbReference>